<name>A0A1I0TLV9_9SPHI</name>
<dbReference type="EMBL" id="FOJM01000011">
    <property type="protein sequence ID" value="SFA52724.1"/>
    <property type="molecule type" value="Genomic_DNA"/>
</dbReference>
<dbReference type="AlphaFoldDB" id="A0A1I0TLV9"/>
<sequence>MFYLAYVFKLTINGFYHRPFTEHNFVGHGHQAIFHIVPDIGNQMYIADEQYFD</sequence>
<gene>
    <name evidence="1" type="ORF">SAMN04488511_111111</name>
</gene>
<dbReference type="Proteomes" id="UP000198836">
    <property type="component" value="Unassembled WGS sequence"/>
</dbReference>
<dbReference type="STRING" id="332999.SAMN04488511_111111"/>
<organism evidence="1 2">
    <name type="scientific">Pedobacter suwonensis</name>
    <dbReference type="NCBI Taxonomy" id="332999"/>
    <lineage>
        <taxon>Bacteria</taxon>
        <taxon>Pseudomonadati</taxon>
        <taxon>Bacteroidota</taxon>
        <taxon>Sphingobacteriia</taxon>
        <taxon>Sphingobacteriales</taxon>
        <taxon>Sphingobacteriaceae</taxon>
        <taxon>Pedobacter</taxon>
    </lineage>
</organism>
<accession>A0A1I0TLV9</accession>
<protein>
    <submittedName>
        <fullName evidence="1">Uncharacterized protein</fullName>
    </submittedName>
</protein>
<evidence type="ECO:0000313" key="2">
    <source>
        <dbReference type="Proteomes" id="UP000198836"/>
    </source>
</evidence>
<evidence type="ECO:0000313" key="1">
    <source>
        <dbReference type="EMBL" id="SFA52724.1"/>
    </source>
</evidence>
<keyword evidence="2" id="KW-1185">Reference proteome</keyword>
<proteinExistence type="predicted"/>
<reference evidence="2" key="1">
    <citation type="submission" date="2016-10" db="EMBL/GenBank/DDBJ databases">
        <authorList>
            <person name="Varghese N."/>
            <person name="Submissions S."/>
        </authorList>
    </citation>
    <scope>NUCLEOTIDE SEQUENCE [LARGE SCALE GENOMIC DNA]</scope>
    <source>
        <strain evidence="2">DSM 18130</strain>
    </source>
</reference>